<reference evidence="16" key="1">
    <citation type="submission" date="2017-12" db="EMBL/GenBank/DDBJ databases">
        <title>Draft genome sequence of Telmatospirillum siberiense 26-4b1T, an acidotolerant peatland alphaproteobacterium potentially involved in sulfur cycling.</title>
        <authorList>
            <person name="Hausmann B."/>
            <person name="Pjevac P."/>
            <person name="Schreck K."/>
            <person name="Herbold C.W."/>
            <person name="Daims H."/>
            <person name="Wagner M."/>
            <person name="Pester M."/>
            <person name="Loy A."/>
        </authorList>
    </citation>
    <scope>NUCLEOTIDE SEQUENCE [LARGE SCALE GENOMIC DNA]</scope>
    <source>
        <strain evidence="16">26-4b1</strain>
    </source>
</reference>
<evidence type="ECO:0000259" key="14">
    <source>
        <dbReference type="PROSITE" id="PS50885"/>
    </source>
</evidence>
<dbReference type="GO" id="GO:0005886">
    <property type="term" value="C:plasma membrane"/>
    <property type="evidence" value="ECO:0007669"/>
    <property type="project" value="UniProtKB-SubCell"/>
</dbReference>
<evidence type="ECO:0000313" key="16">
    <source>
        <dbReference type="Proteomes" id="UP000233293"/>
    </source>
</evidence>
<evidence type="ECO:0000259" key="13">
    <source>
        <dbReference type="PROSITE" id="PS50192"/>
    </source>
</evidence>
<keyword evidence="3" id="KW-0145">Chemotaxis</keyword>
<evidence type="ECO:0000313" key="15">
    <source>
        <dbReference type="EMBL" id="PKU26430.1"/>
    </source>
</evidence>
<feature type="transmembrane region" description="Helical" evidence="11">
    <location>
        <begin position="336"/>
        <end position="359"/>
    </location>
</feature>
<feature type="domain" description="HAMP" evidence="14">
    <location>
        <begin position="360"/>
        <end position="413"/>
    </location>
</feature>
<dbReference type="PRINTS" id="PR00260">
    <property type="entry name" value="CHEMTRNSDUCR"/>
</dbReference>
<gene>
    <name evidence="15" type="ORF">CWS72_00845</name>
</gene>
<dbReference type="Pfam" id="PF00672">
    <property type="entry name" value="HAMP"/>
    <property type="match status" value="1"/>
</dbReference>
<dbReference type="PANTHER" id="PTHR32089">
    <property type="entry name" value="METHYL-ACCEPTING CHEMOTAXIS PROTEIN MCPB"/>
    <property type="match status" value="1"/>
</dbReference>
<dbReference type="InterPro" id="IPR033479">
    <property type="entry name" value="dCache_1"/>
</dbReference>
<evidence type="ECO:0000256" key="3">
    <source>
        <dbReference type="ARBA" id="ARBA00022500"/>
    </source>
</evidence>
<dbReference type="SMART" id="SM00283">
    <property type="entry name" value="MA"/>
    <property type="match status" value="1"/>
</dbReference>
<keyword evidence="4" id="KW-0997">Cell inner membrane</keyword>
<comment type="subcellular location">
    <subcellularLocation>
        <location evidence="1">Cell inner membrane</location>
        <topology evidence="1">Multi-pass membrane protein</topology>
    </subcellularLocation>
</comment>
<dbReference type="PROSITE" id="PS50885">
    <property type="entry name" value="HAMP"/>
    <property type="match status" value="1"/>
</dbReference>
<evidence type="ECO:0000256" key="5">
    <source>
        <dbReference type="ARBA" id="ARBA00022692"/>
    </source>
</evidence>
<evidence type="ECO:0000256" key="11">
    <source>
        <dbReference type="SAM" id="Phobius"/>
    </source>
</evidence>
<dbReference type="GO" id="GO:0004888">
    <property type="term" value="F:transmembrane signaling receptor activity"/>
    <property type="evidence" value="ECO:0007669"/>
    <property type="project" value="InterPro"/>
</dbReference>
<dbReference type="GO" id="GO:0007165">
    <property type="term" value="P:signal transduction"/>
    <property type="evidence" value="ECO:0007669"/>
    <property type="project" value="UniProtKB-KW"/>
</dbReference>
<comment type="caution">
    <text evidence="15">The sequence shown here is derived from an EMBL/GenBank/DDBJ whole genome shotgun (WGS) entry which is preliminary data.</text>
</comment>
<dbReference type="OrthoDB" id="315417at2"/>
<dbReference type="PROSITE" id="PS50192">
    <property type="entry name" value="T_SNARE"/>
    <property type="match status" value="1"/>
</dbReference>
<dbReference type="RefSeq" id="WP_101248660.1">
    <property type="nucleotide sequence ID" value="NZ_PIUM01000001.1"/>
</dbReference>
<keyword evidence="16" id="KW-1185">Reference proteome</keyword>
<dbReference type="InterPro" id="IPR004090">
    <property type="entry name" value="Chemotax_Me-accpt_rcpt"/>
</dbReference>
<evidence type="ECO:0000256" key="7">
    <source>
        <dbReference type="ARBA" id="ARBA00023136"/>
    </source>
</evidence>
<keyword evidence="8 10" id="KW-0807">Transducer</keyword>
<dbReference type="PROSITE" id="PS50111">
    <property type="entry name" value="CHEMOTAXIS_TRANSDUC_2"/>
    <property type="match status" value="1"/>
</dbReference>
<keyword evidence="6 11" id="KW-1133">Transmembrane helix</keyword>
<feature type="domain" description="Methyl-accepting transducer" evidence="12">
    <location>
        <begin position="454"/>
        <end position="690"/>
    </location>
</feature>
<keyword evidence="2" id="KW-1003">Cell membrane</keyword>
<proteinExistence type="inferred from homology"/>
<dbReference type="Pfam" id="PF02743">
    <property type="entry name" value="dCache_1"/>
    <property type="match status" value="1"/>
</dbReference>
<dbReference type="Proteomes" id="UP000233293">
    <property type="component" value="Unassembled WGS sequence"/>
</dbReference>
<evidence type="ECO:0000256" key="10">
    <source>
        <dbReference type="PROSITE-ProRule" id="PRU00284"/>
    </source>
</evidence>
<dbReference type="InterPro" id="IPR004089">
    <property type="entry name" value="MCPsignal_dom"/>
</dbReference>
<dbReference type="SMART" id="SM00304">
    <property type="entry name" value="HAMP"/>
    <property type="match status" value="1"/>
</dbReference>
<dbReference type="EMBL" id="PIUM01000001">
    <property type="protein sequence ID" value="PKU26430.1"/>
    <property type="molecule type" value="Genomic_DNA"/>
</dbReference>
<dbReference type="InterPro" id="IPR000727">
    <property type="entry name" value="T_SNARE_dom"/>
</dbReference>
<dbReference type="CDD" id="cd18774">
    <property type="entry name" value="PDC2_HK_sensor"/>
    <property type="match status" value="1"/>
</dbReference>
<evidence type="ECO:0000256" key="2">
    <source>
        <dbReference type="ARBA" id="ARBA00022475"/>
    </source>
</evidence>
<dbReference type="AlphaFoldDB" id="A0A2N3Q189"/>
<sequence length="710" mass="74742">MGLHLSKKLPLLFLSLAAITAVVIGTLAYVIAASDLTAATEGKLKATVEARKVEIDRYLDGVRQDLAILSGIKTVGDSLIEFDYGFKALENAPQKLRQLYAEAPDPAARMAVDTRDDGSDYSDVHARYHGWFRNFMRSKGFPDIFLIGPDGVVIYSVAKSAQYATSLVDGPWKGGELAKLFGRIKQSPGKEQIVFTDVKRAPDLDNQPASFIGAPVISDDGQFLGALVFQMPIGRINDIMQLAVGMGETGETYLVGSDRLMRSQSRLSTEPTVLARPIDNEAVATALAGRSGVATVIGRQGRQAIAAFAPVRFLGASWAVIGETDVTEVMAPVHGMGMVMLAGSTLALLVVVGIGWLFARGITNPIGAMTAAMGAIASGHLATAVPARLRTDELGEMAGAVQVFKDNALLMERMQKEQTEIKRLAETERREAMTQLADGFEASVRTVVDVVSSAARGMKETAETMTKAADATSQRSSAAAEAAETASGNVQSVAAAAEELSASIQEISRQVSRSSEIATSAVGEVRRTNQMVQGLADAAQKIGEVIRLINGIAEQTNMLALNATIEAARAGEAGKGFAVVAGEVKSLATQTARATEEISVQIANVQSATQTAVDAIHGIADTISKMDQISAAISTAIEAQGETTQEIARNVQLAAAGTRDVTGNIAGVNNTAGQTGLAASQVLQAAAGLTEQSVELRNQVDSFLENIRKH</sequence>
<name>A0A2N3Q189_9PROT</name>
<evidence type="ECO:0000256" key="4">
    <source>
        <dbReference type="ARBA" id="ARBA00022519"/>
    </source>
</evidence>
<evidence type="ECO:0000259" key="12">
    <source>
        <dbReference type="PROSITE" id="PS50111"/>
    </source>
</evidence>
<feature type="domain" description="T-SNARE coiled-coil homology" evidence="13">
    <location>
        <begin position="606"/>
        <end position="668"/>
    </location>
</feature>
<protein>
    <submittedName>
        <fullName evidence="15">Methyl-accepting chemotaxis protein</fullName>
    </submittedName>
</protein>
<evidence type="ECO:0000256" key="9">
    <source>
        <dbReference type="ARBA" id="ARBA00029447"/>
    </source>
</evidence>
<dbReference type="GO" id="GO:0006935">
    <property type="term" value="P:chemotaxis"/>
    <property type="evidence" value="ECO:0007669"/>
    <property type="project" value="UniProtKB-KW"/>
</dbReference>
<keyword evidence="7 11" id="KW-0472">Membrane</keyword>
<evidence type="ECO:0000256" key="8">
    <source>
        <dbReference type="ARBA" id="ARBA00023224"/>
    </source>
</evidence>
<dbReference type="Pfam" id="PF00015">
    <property type="entry name" value="MCPsignal"/>
    <property type="match status" value="1"/>
</dbReference>
<dbReference type="CDD" id="cd06225">
    <property type="entry name" value="HAMP"/>
    <property type="match status" value="1"/>
</dbReference>
<dbReference type="Gene3D" id="3.30.450.20">
    <property type="entry name" value="PAS domain"/>
    <property type="match status" value="1"/>
</dbReference>
<comment type="similarity">
    <text evidence="9">Belongs to the methyl-accepting chemotaxis (MCP) protein family.</text>
</comment>
<organism evidence="15 16">
    <name type="scientific">Telmatospirillum siberiense</name>
    <dbReference type="NCBI Taxonomy" id="382514"/>
    <lineage>
        <taxon>Bacteria</taxon>
        <taxon>Pseudomonadati</taxon>
        <taxon>Pseudomonadota</taxon>
        <taxon>Alphaproteobacteria</taxon>
        <taxon>Rhodospirillales</taxon>
        <taxon>Rhodospirillaceae</taxon>
        <taxon>Telmatospirillum</taxon>
    </lineage>
</organism>
<dbReference type="SUPFAM" id="SSF158472">
    <property type="entry name" value="HAMP domain-like"/>
    <property type="match status" value="1"/>
</dbReference>
<accession>A0A2N3Q189</accession>
<evidence type="ECO:0000256" key="6">
    <source>
        <dbReference type="ARBA" id="ARBA00022989"/>
    </source>
</evidence>
<dbReference type="InterPro" id="IPR003660">
    <property type="entry name" value="HAMP_dom"/>
</dbReference>
<keyword evidence="5 11" id="KW-0812">Transmembrane</keyword>
<dbReference type="PANTHER" id="PTHR32089:SF112">
    <property type="entry name" value="LYSOZYME-LIKE PROTEIN-RELATED"/>
    <property type="match status" value="1"/>
</dbReference>
<evidence type="ECO:0000256" key="1">
    <source>
        <dbReference type="ARBA" id="ARBA00004429"/>
    </source>
</evidence>
<dbReference type="SUPFAM" id="SSF58104">
    <property type="entry name" value="Methyl-accepting chemotaxis protein (MCP) signaling domain"/>
    <property type="match status" value="1"/>
</dbReference>
<dbReference type="Gene3D" id="1.10.287.950">
    <property type="entry name" value="Methyl-accepting chemotaxis protein"/>
    <property type="match status" value="1"/>
</dbReference>